<evidence type="ECO:0000313" key="1">
    <source>
        <dbReference type="EMBL" id="TMX03215.1"/>
    </source>
</evidence>
<dbReference type="EMBL" id="RXGB01000467">
    <property type="protein sequence ID" value="TMX03215.1"/>
    <property type="molecule type" value="Genomic_DNA"/>
</dbReference>
<sequence length="183" mass="20987">NLYCYYRYEYSRADTRRIEEEIANAALPPRGNQDPPFEEVCNDDQAPSNLLALSDGDIRAAFLQMAQAITTQAQVVTTQAQAMMTQANQEMVPRGFKNVSPMASRLREFTRVNPPTFCGSKVEEDPQEFIDEVYKILYAMGLTTSEKAELSTYQLKDVAQTWYIQWRDRKLKCKNSSTFVKEV</sequence>
<protein>
    <recommendedName>
        <fullName evidence="2">Gag-pol polyprotein</fullName>
    </recommendedName>
</protein>
<accession>A0A6N2C7S3</accession>
<gene>
    <name evidence="1" type="ORF">EJD97_017548</name>
</gene>
<organism evidence="1">
    <name type="scientific">Solanum chilense</name>
    <name type="common">Tomato</name>
    <name type="synonym">Lycopersicon chilense</name>
    <dbReference type="NCBI Taxonomy" id="4083"/>
    <lineage>
        <taxon>Eukaryota</taxon>
        <taxon>Viridiplantae</taxon>
        <taxon>Streptophyta</taxon>
        <taxon>Embryophyta</taxon>
        <taxon>Tracheophyta</taxon>
        <taxon>Spermatophyta</taxon>
        <taxon>Magnoliopsida</taxon>
        <taxon>eudicotyledons</taxon>
        <taxon>Gunneridae</taxon>
        <taxon>Pentapetalae</taxon>
        <taxon>asterids</taxon>
        <taxon>lamiids</taxon>
        <taxon>Solanales</taxon>
        <taxon>Solanaceae</taxon>
        <taxon>Solanoideae</taxon>
        <taxon>Solaneae</taxon>
        <taxon>Solanum</taxon>
        <taxon>Solanum subgen. Lycopersicon</taxon>
    </lineage>
</organism>
<comment type="caution">
    <text evidence="1">The sequence shown here is derived from an EMBL/GenBank/DDBJ whole genome shotgun (WGS) entry which is preliminary data.</text>
</comment>
<dbReference type="AlphaFoldDB" id="A0A6N2C7S3"/>
<evidence type="ECO:0008006" key="2">
    <source>
        <dbReference type="Google" id="ProtNLM"/>
    </source>
</evidence>
<name>A0A6N2C7S3_SOLCI</name>
<feature type="non-terminal residue" evidence="1">
    <location>
        <position position="1"/>
    </location>
</feature>
<proteinExistence type="predicted"/>
<reference evidence="1" key="1">
    <citation type="submission" date="2019-05" db="EMBL/GenBank/DDBJ databases">
        <title>The de novo reference genome and transcriptome assemblies of the wild tomato species Solanum chilense.</title>
        <authorList>
            <person name="Stam R."/>
            <person name="Nosenko T."/>
            <person name="Hoerger A.C."/>
            <person name="Stephan W."/>
            <person name="Seidel M.A."/>
            <person name="Kuhn J.M.M."/>
            <person name="Haberer G."/>
            <person name="Tellier A."/>
        </authorList>
    </citation>
    <scope>NUCLEOTIDE SEQUENCE</scope>
    <source>
        <tissue evidence="1">Mature leaves</tissue>
    </source>
</reference>